<sequence length="217" mass="25444">LWPKEFVIRTDHESLKHLKGQHKLNKRHARWVEFIETFLYVICYKQGKDNVVADALSRRYALISILDTKFLGFEHIKELYHEDHDFGKVYSACEKSAEGKFYMHEGFLFRENRLCVPNCSMRNLLVRESHGGGLMGHFGVTKTLAILQEHFYWPHMKRDVERVCGKCVTCKQAKSRVQPNGLICPYLFLVHLGLIFRWILFWVYLGVDVGGIPSLWL</sequence>
<dbReference type="GO" id="GO:0004519">
    <property type="term" value="F:endonuclease activity"/>
    <property type="evidence" value="ECO:0007669"/>
    <property type="project" value="UniProtKB-KW"/>
</dbReference>
<dbReference type="PANTHER" id="PTHR35046:SF26">
    <property type="entry name" value="RNA-DIRECTED DNA POLYMERASE"/>
    <property type="match status" value="1"/>
</dbReference>
<keyword evidence="5" id="KW-0378">Hydrolase</keyword>
<evidence type="ECO:0000259" key="8">
    <source>
        <dbReference type="Pfam" id="PF17917"/>
    </source>
</evidence>
<dbReference type="Gene3D" id="1.10.340.70">
    <property type="match status" value="1"/>
</dbReference>
<reference evidence="11" key="1">
    <citation type="submission" date="2016-06" db="EMBL/GenBank/DDBJ databases">
        <title>Parallel loss of symbiosis genes in relatives of nitrogen-fixing non-legume Parasponia.</title>
        <authorList>
            <person name="Van Velzen R."/>
            <person name="Holmer R."/>
            <person name="Bu F."/>
            <person name="Rutten L."/>
            <person name="Van Zeijl A."/>
            <person name="Liu W."/>
            <person name="Santuari L."/>
            <person name="Cao Q."/>
            <person name="Sharma T."/>
            <person name="Shen D."/>
            <person name="Roswanjaya Y."/>
            <person name="Wardhani T."/>
            <person name="Kalhor M.S."/>
            <person name="Jansen J."/>
            <person name="Van den Hoogen J."/>
            <person name="Gungor B."/>
            <person name="Hartog M."/>
            <person name="Hontelez J."/>
            <person name="Verver J."/>
            <person name="Yang W.-C."/>
            <person name="Schijlen E."/>
            <person name="Repin R."/>
            <person name="Schilthuizen M."/>
            <person name="Schranz E."/>
            <person name="Heidstra R."/>
            <person name="Miyata K."/>
            <person name="Fedorova E."/>
            <person name="Kohlen W."/>
            <person name="Bisseling T."/>
            <person name="Smit S."/>
            <person name="Geurts R."/>
        </authorList>
    </citation>
    <scope>NUCLEOTIDE SEQUENCE [LARGE SCALE GENOMIC DNA]</scope>
    <source>
        <strain evidence="11">cv. WU1-14</strain>
    </source>
</reference>
<proteinExistence type="predicted"/>
<comment type="caution">
    <text evidence="10">The sequence shown here is derived from an EMBL/GenBank/DDBJ whole genome shotgun (WGS) entry which is preliminary data.</text>
</comment>
<name>A0A2P5BNM0_PARAD</name>
<dbReference type="AlphaFoldDB" id="A0A2P5BNM0"/>
<evidence type="ECO:0000256" key="5">
    <source>
        <dbReference type="ARBA" id="ARBA00022801"/>
    </source>
</evidence>
<gene>
    <name evidence="10" type="ORF">PanWU01x14_223700</name>
</gene>
<feature type="domain" description="Integrase zinc-binding" evidence="9">
    <location>
        <begin position="119"/>
        <end position="176"/>
    </location>
</feature>
<evidence type="ECO:0000256" key="7">
    <source>
        <dbReference type="SAM" id="Phobius"/>
    </source>
</evidence>
<organism evidence="10 11">
    <name type="scientific">Parasponia andersonii</name>
    <name type="common">Sponia andersonii</name>
    <dbReference type="NCBI Taxonomy" id="3476"/>
    <lineage>
        <taxon>Eukaryota</taxon>
        <taxon>Viridiplantae</taxon>
        <taxon>Streptophyta</taxon>
        <taxon>Embryophyta</taxon>
        <taxon>Tracheophyta</taxon>
        <taxon>Spermatophyta</taxon>
        <taxon>Magnoliopsida</taxon>
        <taxon>eudicotyledons</taxon>
        <taxon>Gunneridae</taxon>
        <taxon>Pentapetalae</taxon>
        <taxon>rosids</taxon>
        <taxon>fabids</taxon>
        <taxon>Rosales</taxon>
        <taxon>Cannabaceae</taxon>
        <taxon>Parasponia</taxon>
    </lineage>
</organism>
<dbReference type="Pfam" id="PF17917">
    <property type="entry name" value="RT_RNaseH"/>
    <property type="match status" value="1"/>
</dbReference>
<evidence type="ECO:0000256" key="4">
    <source>
        <dbReference type="ARBA" id="ARBA00022759"/>
    </source>
</evidence>
<evidence type="ECO:0000256" key="3">
    <source>
        <dbReference type="ARBA" id="ARBA00022722"/>
    </source>
</evidence>
<feature type="domain" description="Reverse transcriptase RNase H-like" evidence="8">
    <location>
        <begin position="1"/>
        <end position="38"/>
    </location>
</feature>
<dbReference type="OrthoDB" id="1938712at2759"/>
<dbReference type="EMBL" id="JXTB01000246">
    <property type="protein sequence ID" value="PON50398.1"/>
    <property type="molecule type" value="Genomic_DNA"/>
</dbReference>
<evidence type="ECO:0000313" key="11">
    <source>
        <dbReference type="Proteomes" id="UP000237105"/>
    </source>
</evidence>
<dbReference type="Pfam" id="PF17921">
    <property type="entry name" value="Integrase_H2C2"/>
    <property type="match status" value="1"/>
</dbReference>
<keyword evidence="11" id="KW-1185">Reference proteome</keyword>
<dbReference type="STRING" id="3476.A0A2P5BNM0"/>
<keyword evidence="7" id="KW-0812">Transmembrane</keyword>
<dbReference type="GO" id="GO:0016787">
    <property type="term" value="F:hydrolase activity"/>
    <property type="evidence" value="ECO:0007669"/>
    <property type="project" value="UniProtKB-KW"/>
</dbReference>
<protein>
    <submittedName>
        <fullName evidence="10">Zinc finger, H2C2-type, histone UAS binding</fullName>
    </submittedName>
</protein>
<keyword evidence="4" id="KW-0255">Endonuclease</keyword>
<evidence type="ECO:0000259" key="9">
    <source>
        <dbReference type="Pfam" id="PF17921"/>
    </source>
</evidence>
<evidence type="ECO:0000256" key="1">
    <source>
        <dbReference type="ARBA" id="ARBA00022679"/>
    </source>
</evidence>
<feature type="transmembrane region" description="Helical" evidence="7">
    <location>
        <begin position="183"/>
        <end position="205"/>
    </location>
</feature>
<keyword evidence="3" id="KW-0540">Nuclease</keyword>
<dbReference type="InterPro" id="IPR041588">
    <property type="entry name" value="Integrase_H2C2"/>
</dbReference>
<dbReference type="PANTHER" id="PTHR35046">
    <property type="entry name" value="ZINC KNUCKLE (CCHC-TYPE) FAMILY PROTEIN"/>
    <property type="match status" value="1"/>
</dbReference>
<keyword evidence="1" id="KW-0808">Transferase</keyword>
<keyword evidence="2" id="KW-0548">Nucleotidyltransferase</keyword>
<accession>A0A2P5BNM0</accession>
<feature type="non-terminal residue" evidence="10">
    <location>
        <position position="1"/>
    </location>
</feature>
<dbReference type="GO" id="GO:0003964">
    <property type="term" value="F:RNA-directed DNA polymerase activity"/>
    <property type="evidence" value="ECO:0007669"/>
    <property type="project" value="UniProtKB-KW"/>
</dbReference>
<keyword evidence="6" id="KW-0695">RNA-directed DNA polymerase</keyword>
<evidence type="ECO:0000313" key="10">
    <source>
        <dbReference type="EMBL" id="PON50398.1"/>
    </source>
</evidence>
<dbReference type="InterPro" id="IPR041373">
    <property type="entry name" value="RT_RNaseH"/>
</dbReference>
<dbReference type="FunFam" id="1.10.340.70:FF:000001">
    <property type="entry name" value="Retrovirus-related Pol polyprotein from transposon gypsy-like Protein"/>
    <property type="match status" value="1"/>
</dbReference>
<keyword evidence="7" id="KW-0472">Membrane</keyword>
<evidence type="ECO:0000256" key="6">
    <source>
        <dbReference type="ARBA" id="ARBA00022918"/>
    </source>
</evidence>
<evidence type="ECO:0000256" key="2">
    <source>
        <dbReference type="ARBA" id="ARBA00022695"/>
    </source>
</evidence>
<keyword evidence="7" id="KW-1133">Transmembrane helix</keyword>
<dbReference type="Proteomes" id="UP000237105">
    <property type="component" value="Unassembled WGS sequence"/>
</dbReference>